<name>A0ABW1ALW7_9RHOO</name>
<dbReference type="EMBL" id="JBHSOG010000007">
    <property type="protein sequence ID" value="MFC5768074.1"/>
    <property type="molecule type" value="Genomic_DNA"/>
</dbReference>
<sequence>MDAGAPLDPRAQIAATVGPPLWLLAEITYRCPLHCAFCYNPTDFAATNDELGTDDWLRVLREARAAGSVQCAFSGGEPLLRDDLAVLVAEARRLGFYTNLLTSGVGLTEARASALKAAGLDHIQLSFQDSTRELNDFLSHTRTFDLKQRVAATIKANGWPMVMNCVIHRLNIDYIENIIDMAVELGAEYLELANSQYYSWALLNRDHLLPSREQIERAERITNERRRRYGERIRIFFVVPDYYETRPKKCMNGWGSVFLTVTPDGTALPCHTAKMLPGMSFPNVRGMGVREIWYDSPGFNRFRGDGWMQEPCRTCPEKEKDRGGCRCQAYLLAGDAAAVDPVCDKSPAHRKVLEAVERAQRPDVCAVREMPLIFRGPAESKRLIARSGKAVAP</sequence>
<comment type="function">
    <text evidence="8">Catalyzes the cross-linking of a glutamate residue and a tyrosine residue in the PqqA protein as part of the biosynthesis of pyrroloquinoline quinone (PQQ).</text>
</comment>
<evidence type="ECO:0000256" key="4">
    <source>
        <dbReference type="ARBA" id="ARBA00022905"/>
    </source>
</evidence>
<dbReference type="PANTHER" id="PTHR11228:SF7">
    <property type="entry name" value="PQQA PEPTIDE CYCLASE"/>
    <property type="match status" value="1"/>
</dbReference>
<keyword evidence="1 8" id="KW-0004">4Fe-4S</keyword>
<dbReference type="Gene3D" id="3.20.20.70">
    <property type="entry name" value="Aldolase class I"/>
    <property type="match status" value="1"/>
</dbReference>
<dbReference type="RefSeq" id="WP_096448919.1">
    <property type="nucleotide sequence ID" value="NZ_JBHSOG010000007.1"/>
</dbReference>
<dbReference type="CDD" id="cd01335">
    <property type="entry name" value="Radical_SAM"/>
    <property type="match status" value="1"/>
</dbReference>
<evidence type="ECO:0000259" key="9">
    <source>
        <dbReference type="PROSITE" id="PS51918"/>
    </source>
</evidence>
<evidence type="ECO:0000256" key="1">
    <source>
        <dbReference type="ARBA" id="ARBA00022485"/>
    </source>
</evidence>
<comment type="catalytic activity">
    <reaction evidence="8">
        <text>[PQQ precursor protein] + S-adenosyl-L-methionine = E-Y cross-linked-[PQQ precursor protein] + 5'-deoxyadenosine + L-methionine + H(+)</text>
        <dbReference type="Rhea" id="RHEA:56836"/>
        <dbReference type="Rhea" id="RHEA-COMP:14800"/>
        <dbReference type="Rhea" id="RHEA-COMP:14801"/>
        <dbReference type="ChEBI" id="CHEBI:15378"/>
        <dbReference type="ChEBI" id="CHEBI:17319"/>
        <dbReference type="ChEBI" id="CHEBI:57844"/>
        <dbReference type="ChEBI" id="CHEBI:59789"/>
        <dbReference type="ChEBI" id="CHEBI:141026"/>
        <dbReference type="ChEBI" id="CHEBI:141027"/>
        <dbReference type="EC" id="1.21.98.4"/>
    </reaction>
</comment>
<dbReference type="InterPro" id="IPR023885">
    <property type="entry name" value="4Fe4S-binding_SPASM_dom"/>
</dbReference>
<dbReference type="PROSITE" id="PS51918">
    <property type="entry name" value="RADICAL_SAM"/>
    <property type="match status" value="1"/>
</dbReference>
<feature type="binding site" evidence="8">
    <location>
        <position position="31"/>
    </location>
    <ligand>
        <name>[4Fe-4S] cluster</name>
        <dbReference type="ChEBI" id="CHEBI:49883"/>
        <note>4Fe-4S-S-AdoMet</note>
    </ligand>
</feature>
<dbReference type="InterPro" id="IPR006638">
    <property type="entry name" value="Elp3/MiaA/NifB-like_rSAM"/>
</dbReference>
<dbReference type="InterPro" id="IPR011843">
    <property type="entry name" value="PQQ_synth_PqqE_bac"/>
</dbReference>
<dbReference type="InterPro" id="IPR050377">
    <property type="entry name" value="Radical_SAM_PqqE_MftC-like"/>
</dbReference>
<feature type="domain" description="Radical SAM core" evidence="9">
    <location>
        <begin position="17"/>
        <end position="232"/>
    </location>
</feature>
<dbReference type="SUPFAM" id="SSF102114">
    <property type="entry name" value="Radical SAM enzymes"/>
    <property type="match status" value="1"/>
</dbReference>
<dbReference type="SFLD" id="SFLDS00029">
    <property type="entry name" value="Radical_SAM"/>
    <property type="match status" value="1"/>
</dbReference>
<reference evidence="11" key="1">
    <citation type="journal article" date="2019" name="Int. J. Syst. Evol. Microbiol.">
        <title>The Global Catalogue of Microorganisms (GCM) 10K type strain sequencing project: providing services to taxonomists for standard genome sequencing and annotation.</title>
        <authorList>
            <consortium name="The Broad Institute Genomics Platform"/>
            <consortium name="The Broad Institute Genome Sequencing Center for Infectious Disease"/>
            <person name="Wu L."/>
            <person name="Ma J."/>
        </authorList>
    </citation>
    <scope>NUCLEOTIDE SEQUENCE [LARGE SCALE GENOMIC DNA]</scope>
    <source>
        <strain evidence="11">SHR3</strain>
    </source>
</reference>
<evidence type="ECO:0000256" key="3">
    <source>
        <dbReference type="ARBA" id="ARBA00022723"/>
    </source>
</evidence>
<dbReference type="PIRSF" id="PIRSF037420">
    <property type="entry name" value="PQQ_syn_pqqE"/>
    <property type="match status" value="1"/>
</dbReference>
<comment type="similarity">
    <text evidence="8">Belongs to the radical SAM superfamily. PqqE family.</text>
</comment>
<keyword evidence="11" id="KW-1185">Reference proteome</keyword>
<evidence type="ECO:0000256" key="7">
    <source>
        <dbReference type="ARBA" id="ARBA00023014"/>
    </source>
</evidence>
<dbReference type="NCBIfam" id="TIGR02109">
    <property type="entry name" value="PQQ_syn_pqqE"/>
    <property type="match status" value="1"/>
</dbReference>
<dbReference type="Pfam" id="PF04055">
    <property type="entry name" value="Radical_SAM"/>
    <property type="match status" value="1"/>
</dbReference>
<evidence type="ECO:0000313" key="11">
    <source>
        <dbReference type="Proteomes" id="UP001595974"/>
    </source>
</evidence>
<keyword evidence="3 8" id="KW-0479">Metal-binding</keyword>
<keyword evidence="5 8" id="KW-0560">Oxidoreductase</keyword>
<dbReference type="SFLD" id="SFLDF00280">
    <property type="entry name" value="coenzyme_PQQ_synthesis_protein"/>
    <property type="match status" value="1"/>
</dbReference>
<comment type="subunit">
    <text evidence="8">Interacts with PqqD. The interaction is necessary for activity of PqqE.</text>
</comment>
<dbReference type="HAMAP" id="MF_00660">
    <property type="entry name" value="PqqE"/>
    <property type="match status" value="1"/>
</dbReference>
<dbReference type="PANTHER" id="PTHR11228">
    <property type="entry name" value="RADICAL SAM DOMAIN PROTEIN"/>
    <property type="match status" value="1"/>
</dbReference>
<keyword evidence="6 8" id="KW-0408">Iron</keyword>
<dbReference type="EC" id="1.21.98.4" evidence="8"/>
<keyword evidence="4 8" id="KW-0884">PQQ biosynthesis</keyword>
<evidence type="ECO:0000256" key="2">
    <source>
        <dbReference type="ARBA" id="ARBA00022691"/>
    </source>
</evidence>
<dbReference type="CDD" id="cd21119">
    <property type="entry name" value="SPASM_PqqE"/>
    <property type="match status" value="1"/>
</dbReference>
<feature type="binding site" evidence="8">
    <location>
        <position position="38"/>
    </location>
    <ligand>
        <name>[4Fe-4S] cluster</name>
        <dbReference type="ChEBI" id="CHEBI:49883"/>
        <note>4Fe-4S-S-AdoMet</note>
    </ligand>
</feature>
<feature type="binding site" evidence="8">
    <location>
        <position position="35"/>
    </location>
    <ligand>
        <name>[4Fe-4S] cluster</name>
        <dbReference type="ChEBI" id="CHEBI:49883"/>
        <note>4Fe-4S-S-AdoMet</note>
    </ligand>
</feature>
<dbReference type="SMART" id="SM00729">
    <property type="entry name" value="Elp3"/>
    <property type="match status" value="1"/>
</dbReference>
<gene>
    <name evidence="8 10" type="primary">pqqE</name>
    <name evidence="10" type="ORF">ACFPTN_01675</name>
</gene>
<dbReference type="SFLD" id="SFLDG01386">
    <property type="entry name" value="main_SPASM_domain-containing"/>
    <property type="match status" value="1"/>
</dbReference>
<dbReference type="InterPro" id="IPR058240">
    <property type="entry name" value="rSAM_sf"/>
</dbReference>
<dbReference type="InterPro" id="IPR007197">
    <property type="entry name" value="rSAM"/>
</dbReference>
<keyword evidence="7 8" id="KW-0411">Iron-sulfur</keyword>
<protein>
    <recommendedName>
        <fullName evidence="8">PqqA peptide cyclase</fullName>
        <ecNumber evidence="8">1.21.98.4</ecNumber>
    </recommendedName>
    <alternativeName>
        <fullName evidence="8">Coenzyme PQQ synthesis protein E</fullName>
    </alternativeName>
</protein>
<dbReference type="Pfam" id="PF13186">
    <property type="entry name" value="SPASM"/>
    <property type="match status" value="1"/>
</dbReference>
<dbReference type="NCBIfam" id="TIGR04085">
    <property type="entry name" value="rSAM_more_4Fe4S"/>
    <property type="match status" value="1"/>
</dbReference>
<dbReference type="InterPro" id="IPR013785">
    <property type="entry name" value="Aldolase_TIM"/>
</dbReference>
<dbReference type="Proteomes" id="UP001595974">
    <property type="component" value="Unassembled WGS sequence"/>
</dbReference>
<comment type="caution">
    <text evidence="10">The sequence shown here is derived from an EMBL/GenBank/DDBJ whole genome shotgun (WGS) entry which is preliminary data.</text>
</comment>
<evidence type="ECO:0000313" key="10">
    <source>
        <dbReference type="EMBL" id="MFC5768074.1"/>
    </source>
</evidence>
<evidence type="ECO:0000256" key="5">
    <source>
        <dbReference type="ARBA" id="ARBA00023002"/>
    </source>
</evidence>
<keyword evidence="2 8" id="KW-0949">S-adenosyl-L-methionine</keyword>
<evidence type="ECO:0000256" key="6">
    <source>
        <dbReference type="ARBA" id="ARBA00023004"/>
    </source>
</evidence>
<evidence type="ECO:0000256" key="8">
    <source>
        <dbReference type="HAMAP-Rule" id="MF_00660"/>
    </source>
</evidence>
<comment type="cofactor">
    <cofactor evidence="8">
        <name>[4Fe-4S] cluster</name>
        <dbReference type="ChEBI" id="CHEBI:49883"/>
    </cofactor>
    <text evidence="8">Binds 1 [4Fe-4S] cluster. The cluster is coordinated with 3 cysteines and an exchangeable S-adenosyl-L-methionine.</text>
</comment>
<proteinExistence type="inferred from homology"/>
<dbReference type="SFLD" id="SFLDG01067">
    <property type="entry name" value="SPASM/twitch_domain_containing"/>
    <property type="match status" value="1"/>
</dbReference>
<organism evidence="10 11">
    <name type="scientific">Thauera sinica</name>
    <dbReference type="NCBI Taxonomy" id="2665146"/>
    <lineage>
        <taxon>Bacteria</taxon>
        <taxon>Pseudomonadati</taxon>
        <taxon>Pseudomonadota</taxon>
        <taxon>Betaproteobacteria</taxon>
        <taxon>Rhodocyclales</taxon>
        <taxon>Zoogloeaceae</taxon>
        <taxon>Thauera</taxon>
    </lineage>
</organism>
<dbReference type="InterPro" id="IPR017200">
    <property type="entry name" value="PqqE-like"/>
</dbReference>
<accession>A0ABW1ALW7</accession>
<comment type="pathway">
    <text evidence="8">Cofactor biosynthesis; pyrroloquinoline quinone biosynthesis.</text>
</comment>